<name>A0AAE1YEM4_9LAMI</name>
<reference evidence="2" key="2">
    <citation type="journal article" date="2024" name="Plant">
        <title>Genomic evolution and insights into agronomic trait innovations of Sesamum species.</title>
        <authorList>
            <person name="Miao H."/>
            <person name="Wang L."/>
            <person name="Qu L."/>
            <person name="Liu H."/>
            <person name="Sun Y."/>
            <person name="Le M."/>
            <person name="Wang Q."/>
            <person name="Wei S."/>
            <person name="Zheng Y."/>
            <person name="Lin W."/>
            <person name="Duan Y."/>
            <person name="Cao H."/>
            <person name="Xiong S."/>
            <person name="Wang X."/>
            <person name="Wei L."/>
            <person name="Li C."/>
            <person name="Ma Q."/>
            <person name="Ju M."/>
            <person name="Zhao R."/>
            <person name="Li G."/>
            <person name="Mu C."/>
            <person name="Tian Q."/>
            <person name="Mei H."/>
            <person name="Zhang T."/>
            <person name="Gao T."/>
            <person name="Zhang H."/>
        </authorList>
    </citation>
    <scope>NUCLEOTIDE SEQUENCE</scope>
    <source>
        <strain evidence="2">3651</strain>
    </source>
</reference>
<organism evidence="2 3">
    <name type="scientific">Sesamum alatum</name>
    <dbReference type="NCBI Taxonomy" id="300844"/>
    <lineage>
        <taxon>Eukaryota</taxon>
        <taxon>Viridiplantae</taxon>
        <taxon>Streptophyta</taxon>
        <taxon>Embryophyta</taxon>
        <taxon>Tracheophyta</taxon>
        <taxon>Spermatophyta</taxon>
        <taxon>Magnoliopsida</taxon>
        <taxon>eudicotyledons</taxon>
        <taxon>Gunneridae</taxon>
        <taxon>Pentapetalae</taxon>
        <taxon>asterids</taxon>
        <taxon>lamiids</taxon>
        <taxon>Lamiales</taxon>
        <taxon>Pedaliaceae</taxon>
        <taxon>Sesamum</taxon>
    </lineage>
</organism>
<feature type="region of interest" description="Disordered" evidence="1">
    <location>
        <begin position="1"/>
        <end position="23"/>
    </location>
</feature>
<sequence length="167" mass="17685">VRLAQGSGGPSETGQVGKECGPAHFGLDSAKRVQEAGRLGHTGGLTHIGPLPRFVTRVKGTSRAQVFQFEDIIHIAEASFSESQSPWSEHCVFVIPEPTLPLIQKSGDREEGGCTKANDEVDHDEEGTTDFADSDRGKLLFAEISPVSSHVISVGHEPSVGKGELAG</sequence>
<dbReference type="EMBL" id="JACGWO010000004">
    <property type="protein sequence ID" value="KAK4428662.1"/>
    <property type="molecule type" value="Genomic_DNA"/>
</dbReference>
<keyword evidence="3" id="KW-1185">Reference proteome</keyword>
<protein>
    <submittedName>
        <fullName evidence="2">Uncharacterized protein</fullName>
    </submittedName>
</protein>
<feature type="region of interest" description="Disordered" evidence="1">
    <location>
        <begin position="104"/>
        <end position="132"/>
    </location>
</feature>
<feature type="non-terminal residue" evidence="2">
    <location>
        <position position="1"/>
    </location>
</feature>
<dbReference type="AlphaFoldDB" id="A0AAE1YEM4"/>
<evidence type="ECO:0000256" key="1">
    <source>
        <dbReference type="SAM" id="MobiDB-lite"/>
    </source>
</evidence>
<evidence type="ECO:0000313" key="3">
    <source>
        <dbReference type="Proteomes" id="UP001293254"/>
    </source>
</evidence>
<feature type="compositionally biased region" description="Basic and acidic residues" evidence="1">
    <location>
        <begin position="106"/>
        <end position="120"/>
    </location>
</feature>
<comment type="caution">
    <text evidence="2">The sequence shown here is derived from an EMBL/GenBank/DDBJ whole genome shotgun (WGS) entry which is preliminary data.</text>
</comment>
<evidence type="ECO:0000313" key="2">
    <source>
        <dbReference type="EMBL" id="KAK4428662.1"/>
    </source>
</evidence>
<feature type="compositionally biased region" description="Gly residues" evidence="1">
    <location>
        <begin position="1"/>
        <end position="11"/>
    </location>
</feature>
<dbReference type="Proteomes" id="UP001293254">
    <property type="component" value="Unassembled WGS sequence"/>
</dbReference>
<accession>A0AAE1YEM4</accession>
<reference evidence="2" key="1">
    <citation type="submission" date="2020-06" db="EMBL/GenBank/DDBJ databases">
        <authorList>
            <person name="Li T."/>
            <person name="Hu X."/>
            <person name="Zhang T."/>
            <person name="Song X."/>
            <person name="Zhang H."/>
            <person name="Dai N."/>
            <person name="Sheng W."/>
            <person name="Hou X."/>
            <person name="Wei L."/>
        </authorList>
    </citation>
    <scope>NUCLEOTIDE SEQUENCE</scope>
    <source>
        <strain evidence="2">3651</strain>
        <tissue evidence="2">Leaf</tissue>
    </source>
</reference>
<proteinExistence type="predicted"/>
<gene>
    <name evidence="2" type="ORF">Salat_1166000</name>
</gene>